<protein>
    <recommendedName>
        <fullName evidence="4">Heme-binding protein</fullName>
    </recommendedName>
</protein>
<organism evidence="2 3">
    <name type="scientific">Pantoea septica</name>
    <dbReference type="NCBI Taxonomy" id="472695"/>
    <lineage>
        <taxon>Bacteria</taxon>
        <taxon>Pseudomonadati</taxon>
        <taxon>Pseudomonadota</taxon>
        <taxon>Gammaproteobacteria</taxon>
        <taxon>Enterobacterales</taxon>
        <taxon>Erwiniaceae</taxon>
        <taxon>Pantoea</taxon>
    </lineage>
</organism>
<keyword evidence="3" id="KW-1185">Reference proteome</keyword>
<keyword evidence="1" id="KW-0732">Signal</keyword>
<evidence type="ECO:0008006" key="4">
    <source>
        <dbReference type="Google" id="ProtNLM"/>
    </source>
</evidence>
<evidence type="ECO:0000313" key="3">
    <source>
        <dbReference type="Proteomes" id="UP000193785"/>
    </source>
</evidence>
<evidence type="ECO:0000256" key="1">
    <source>
        <dbReference type="SAM" id="SignalP"/>
    </source>
</evidence>
<dbReference type="InterPro" id="IPR005624">
    <property type="entry name" value="PduO/GlcC-like"/>
</dbReference>
<accession>A0ABX3UM14</accession>
<dbReference type="Proteomes" id="UP000193785">
    <property type="component" value="Unassembled WGS sequence"/>
</dbReference>
<gene>
    <name evidence="2" type="ORF">HA46_19580</name>
</gene>
<dbReference type="SUPFAM" id="SSF143744">
    <property type="entry name" value="GlcG-like"/>
    <property type="match status" value="1"/>
</dbReference>
<dbReference type="InterPro" id="IPR038084">
    <property type="entry name" value="PduO/GlcC-like_sf"/>
</dbReference>
<comment type="caution">
    <text evidence="2">The sequence shown here is derived from an EMBL/GenBank/DDBJ whole genome shotgun (WGS) entry which is preliminary data.</text>
</comment>
<dbReference type="InterPro" id="IPR052517">
    <property type="entry name" value="GlcG_carb_metab_protein"/>
</dbReference>
<dbReference type="Gene3D" id="3.30.450.150">
    <property type="entry name" value="Haem-degrading domain"/>
    <property type="match status" value="1"/>
</dbReference>
<reference evidence="2 3" key="1">
    <citation type="journal article" date="2017" name="Antonie Van Leeuwenhoek">
        <title>Phylogenomic resolution of the bacterial genus Pantoea and its relationship with Erwinia and Tatumella.</title>
        <authorList>
            <person name="Palmer M."/>
            <person name="Steenkamp E.T."/>
            <person name="Coetzee M.P."/>
            <person name="Chan W.Y."/>
            <person name="van Zyl E."/>
            <person name="De Maayer P."/>
            <person name="Coutinho T.A."/>
            <person name="Blom J."/>
            <person name="Smits T.H."/>
            <person name="Duffy B."/>
            <person name="Venter S.N."/>
        </authorList>
    </citation>
    <scope>NUCLEOTIDE SEQUENCE [LARGE SCALE GENOMIC DNA]</scope>
    <source>
        <strain evidence="2 3">LMG 5345</strain>
    </source>
</reference>
<dbReference type="RefSeq" id="WP_084886420.1">
    <property type="nucleotide sequence ID" value="NZ_DALZAN010000082.1"/>
</dbReference>
<evidence type="ECO:0000313" key="2">
    <source>
        <dbReference type="EMBL" id="ORM90449.1"/>
    </source>
</evidence>
<proteinExistence type="predicted"/>
<dbReference type="PANTHER" id="PTHR34309:SF1">
    <property type="entry name" value="PROTEIN GLCG"/>
    <property type="match status" value="1"/>
</dbReference>
<name>A0ABX3UM14_9GAMM</name>
<dbReference type="PANTHER" id="PTHR34309">
    <property type="entry name" value="SLR1406 PROTEIN"/>
    <property type="match status" value="1"/>
</dbReference>
<feature type="signal peptide" evidence="1">
    <location>
        <begin position="1"/>
        <end position="22"/>
    </location>
</feature>
<dbReference type="EMBL" id="MLJJ01000062">
    <property type="protein sequence ID" value="ORM90449.1"/>
    <property type="molecule type" value="Genomic_DNA"/>
</dbReference>
<feature type="chain" id="PRO_5046758108" description="Heme-binding protein" evidence="1">
    <location>
        <begin position="23"/>
        <end position="155"/>
    </location>
</feature>
<dbReference type="Pfam" id="PF03928">
    <property type="entry name" value="HbpS-like"/>
    <property type="match status" value="1"/>
</dbReference>
<sequence>MKAPLCSALCALAALWTATVSATQTQTILSADDAQRIIAEAQAQSLKAQVCIAVLDRAGQLLAFKRMDNAPPGCIDSSMQKGRAAALYRTSTDKYMARANGTEPAIATLPNMVPLGGGATVTVNDEVTGAIGVSGTANPAEIAIADAGSKALHQP</sequence>